<feature type="domain" description="Chitin-binding type-3" evidence="7">
    <location>
        <begin position="763"/>
        <end position="808"/>
    </location>
</feature>
<dbReference type="CDD" id="cd12215">
    <property type="entry name" value="ChiC_BD"/>
    <property type="match status" value="1"/>
</dbReference>
<proteinExistence type="inferred from homology"/>
<dbReference type="Pfam" id="PF02927">
    <property type="entry name" value="CelD_N"/>
    <property type="match status" value="1"/>
</dbReference>
<dbReference type="CDD" id="cd02850">
    <property type="entry name" value="E_set_Cellulase_N"/>
    <property type="match status" value="1"/>
</dbReference>
<dbReference type="InterPro" id="IPR004197">
    <property type="entry name" value="Cellulase_Ig-like"/>
</dbReference>
<dbReference type="InterPro" id="IPR012341">
    <property type="entry name" value="6hp_glycosidase-like_sf"/>
</dbReference>
<gene>
    <name evidence="8" type="ORF">SCOCK_150086</name>
</gene>
<dbReference type="InterPro" id="IPR036573">
    <property type="entry name" value="CBM_sf_5/12"/>
</dbReference>
<dbReference type="InterPro" id="IPR001701">
    <property type="entry name" value="Glyco_hydro_9"/>
</dbReference>
<dbReference type="EMBL" id="CAJSLV010000043">
    <property type="protein sequence ID" value="CAG6392114.1"/>
    <property type="molecule type" value="Genomic_DNA"/>
</dbReference>
<dbReference type="SMART" id="SM00495">
    <property type="entry name" value="ChtBD3"/>
    <property type="match status" value="1"/>
</dbReference>
<dbReference type="Pfam" id="PF00759">
    <property type="entry name" value="Glyco_hydro_9"/>
    <property type="match status" value="1"/>
</dbReference>
<evidence type="ECO:0000313" key="9">
    <source>
        <dbReference type="Proteomes" id="UP001152519"/>
    </source>
</evidence>
<dbReference type="GO" id="GO:0000272">
    <property type="term" value="P:polysaccharide catabolic process"/>
    <property type="evidence" value="ECO:0007669"/>
    <property type="project" value="UniProtKB-KW"/>
</dbReference>
<dbReference type="SUPFAM" id="SSF81296">
    <property type="entry name" value="E set domains"/>
    <property type="match status" value="1"/>
</dbReference>
<dbReference type="GO" id="GO:0005576">
    <property type="term" value="C:extracellular region"/>
    <property type="evidence" value="ECO:0007669"/>
    <property type="project" value="InterPro"/>
</dbReference>
<reference evidence="8" key="1">
    <citation type="submission" date="2021-05" db="EMBL/GenBank/DDBJ databases">
        <authorList>
            <person name="Arsene-Ploetze F."/>
        </authorList>
    </citation>
    <scope>NUCLEOTIDE SEQUENCE</scope>
    <source>
        <strain evidence="8">DSM 42138</strain>
    </source>
</reference>
<dbReference type="AlphaFoldDB" id="A0A9W4GPZ7"/>
<dbReference type="RefSeq" id="WP_251486186.1">
    <property type="nucleotide sequence ID" value="NZ_CAJSLV010000043.1"/>
</dbReference>
<dbReference type="InterPro" id="IPR013783">
    <property type="entry name" value="Ig-like_fold"/>
</dbReference>
<dbReference type="InterPro" id="IPR003610">
    <property type="entry name" value="CBM5/12"/>
</dbReference>
<organism evidence="8 9">
    <name type="scientific">Actinacidiphila cocklensis</name>
    <dbReference type="NCBI Taxonomy" id="887465"/>
    <lineage>
        <taxon>Bacteria</taxon>
        <taxon>Bacillati</taxon>
        <taxon>Actinomycetota</taxon>
        <taxon>Actinomycetes</taxon>
        <taxon>Kitasatosporales</taxon>
        <taxon>Streptomycetaceae</taxon>
        <taxon>Actinacidiphila</taxon>
    </lineage>
</organism>
<feature type="signal peptide" evidence="6">
    <location>
        <begin position="1"/>
        <end position="43"/>
    </location>
</feature>
<keyword evidence="5" id="KW-0624">Polysaccharide degradation</keyword>
<dbReference type="Gene3D" id="2.10.10.20">
    <property type="entry name" value="Carbohydrate-binding module superfamily 5/12"/>
    <property type="match status" value="1"/>
</dbReference>
<name>A0A9W4GPZ7_9ACTN</name>
<evidence type="ECO:0000259" key="7">
    <source>
        <dbReference type="SMART" id="SM00495"/>
    </source>
</evidence>
<evidence type="ECO:0000256" key="5">
    <source>
        <dbReference type="ARBA" id="ARBA00023326"/>
    </source>
</evidence>
<dbReference type="Proteomes" id="UP001152519">
    <property type="component" value="Unassembled WGS sequence"/>
</dbReference>
<dbReference type="Gene3D" id="2.60.40.10">
    <property type="entry name" value="Immunoglobulins"/>
    <property type="match status" value="2"/>
</dbReference>
<dbReference type="InterPro" id="IPR008928">
    <property type="entry name" value="6-hairpin_glycosidase_sf"/>
</dbReference>
<comment type="caution">
    <text evidence="8">The sequence shown here is derived from an EMBL/GenBank/DDBJ whole genome shotgun (WGS) entry which is preliminary data.</text>
</comment>
<keyword evidence="9" id="KW-1185">Reference proteome</keyword>
<dbReference type="PANTHER" id="PTHR22298">
    <property type="entry name" value="ENDO-1,4-BETA-GLUCANASE"/>
    <property type="match status" value="1"/>
</dbReference>
<dbReference type="GO" id="GO:0030246">
    <property type="term" value="F:carbohydrate binding"/>
    <property type="evidence" value="ECO:0007669"/>
    <property type="project" value="InterPro"/>
</dbReference>
<keyword evidence="3" id="KW-0119">Carbohydrate metabolism</keyword>
<evidence type="ECO:0000256" key="3">
    <source>
        <dbReference type="ARBA" id="ARBA00023277"/>
    </source>
</evidence>
<keyword evidence="6" id="KW-0732">Signal</keyword>
<evidence type="ECO:0000256" key="2">
    <source>
        <dbReference type="ARBA" id="ARBA00022801"/>
    </source>
</evidence>
<evidence type="ECO:0000256" key="1">
    <source>
        <dbReference type="ARBA" id="ARBA00007072"/>
    </source>
</evidence>
<dbReference type="SUPFAM" id="SSF51055">
    <property type="entry name" value="Carbohydrate binding domain"/>
    <property type="match status" value="1"/>
</dbReference>
<dbReference type="SUPFAM" id="SSF48208">
    <property type="entry name" value="Six-hairpin glycosidases"/>
    <property type="match status" value="1"/>
</dbReference>
<protein>
    <submittedName>
        <fullName evidence="8">Cellulase</fullName>
        <ecNumber evidence="8">3.2.1.4</ecNumber>
    </submittedName>
</protein>
<feature type="chain" id="PRO_5040821107" evidence="6">
    <location>
        <begin position="44"/>
        <end position="811"/>
    </location>
</feature>
<keyword evidence="4 8" id="KW-0326">Glycosidase</keyword>
<comment type="similarity">
    <text evidence="1">Belongs to the glycosyl hydrolase 9 (cellulase E) family.</text>
</comment>
<dbReference type="InterPro" id="IPR014756">
    <property type="entry name" value="Ig_E-set"/>
</dbReference>
<dbReference type="Gene3D" id="1.50.10.10">
    <property type="match status" value="1"/>
</dbReference>
<evidence type="ECO:0000256" key="4">
    <source>
        <dbReference type="ARBA" id="ARBA00023295"/>
    </source>
</evidence>
<dbReference type="GO" id="GO:0008810">
    <property type="term" value="F:cellulase activity"/>
    <property type="evidence" value="ECO:0007669"/>
    <property type="project" value="UniProtKB-EC"/>
</dbReference>
<evidence type="ECO:0000256" key="6">
    <source>
        <dbReference type="SAM" id="SignalP"/>
    </source>
</evidence>
<dbReference type="EC" id="3.2.1.4" evidence="8"/>
<keyword evidence="2 8" id="KW-0378">Hydrolase</keyword>
<evidence type="ECO:0000313" key="8">
    <source>
        <dbReference type="EMBL" id="CAG6392114.1"/>
    </source>
</evidence>
<sequence>MDTLATPPTGRPRGRRRLTTALTAACALGLVSAALAQAGPATAATTALVRVDQAGYLAGETKHGYVMSGAAFSGATFSVVNSAGTTVLTGSVGSTNLGSWNTGYPDVYPISFDSLTTPGTYHIVLGGSAAGSSPSFRITDSAGLYGKLVADGVTFFQTQRDGSDVVAGTLNRKAAHLNDATANVYAWPSFATGSDTITNSNLSKTGGPVDLSGGWYDAGDYLKFTHTQAFGDAMLFASERALGSAAPASLDAEAHYGEAWLNKAWNQSTKTLALQVGIGSGNSAGTFTGDHDLWRLPEKDDADTSSADRYAAAHRPVFNAASAGGAISPNLAGRTAAAFALAAQVDATANPAQAAAEYQAATSLYAQAKTSSPPSPLTTALPNDYYPESTWHDDMEFGGAEIALAAQKLGHDASPYLTQAATHANSYLTSDTGDTFNLYDTSALAHADLIRAITAAGNPSGLATTPAALTADLKRQVQAAASKAAADIFHAGGDYTDFDVNAHTFGFLTTEALYKQASGDATFDAFATGQRDWLLGANAWGTSFMIGEGSTFPHCPQHQVANLSGSLDGTGAVAVGAVVNGPNNTSQFSGGLGSYSTGMKACPSGGSDAFSAFSGHSSRYVDDVRSWQSSEPALDMTGAAIMGAAAQESLNATAPSSDFSVSLSPVSGSAKAGSAVSAAVSTAVTAGSAESVALSASGLPSGASASFSPSSVTSGGSSTLTITTGAATPAGTYAVTVTGTAATGSHTATYTLTVTAPSGGTCNPAWTATASYAPGDKVSYAGHNYTALYWSTGVTPGSAIAWNIWQDNGTC</sequence>
<accession>A0A9W4GPZ7</accession>